<keyword evidence="2" id="KW-1185">Reference proteome</keyword>
<dbReference type="AlphaFoldDB" id="U5N9R7"/>
<proteinExistence type="predicted"/>
<organism evidence="1 2">
    <name type="scientific">Candidatus Symbiobacter mobilis CR</name>
    <dbReference type="NCBI Taxonomy" id="946483"/>
    <lineage>
        <taxon>Bacteria</taxon>
        <taxon>Pseudomonadati</taxon>
        <taxon>Pseudomonadota</taxon>
        <taxon>Betaproteobacteria</taxon>
        <taxon>Burkholderiales</taxon>
        <taxon>Comamonadaceae</taxon>
    </lineage>
</organism>
<dbReference type="RefSeq" id="WP_022775692.1">
    <property type="nucleotide sequence ID" value="NC_022576.1"/>
</dbReference>
<evidence type="ECO:0000313" key="2">
    <source>
        <dbReference type="Proteomes" id="UP000017184"/>
    </source>
</evidence>
<accession>U5N9R7</accession>
<sequence length="63" mass="6668">MLLHDGNNGPLGNKAGAARSLLQIAQKHPQALHALIPHTSTHLPTVVQNTPIRTGCSASNKLR</sequence>
<dbReference type="EMBL" id="CP004885">
    <property type="protein sequence ID" value="AGX88311.1"/>
    <property type="molecule type" value="Genomic_DNA"/>
</dbReference>
<name>U5N9R7_9BURK</name>
<evidence type="ECO:0000313" key="1">
    <source>
        <dbReference type="EMBL" id="AGX88311.1"/>
    </source>
</evidence>
<protein>
    <submittedName>
        <fullName evidence="1">Uncharacterized protein</fullName>
    </submittedName>
</protein>
<dbReference type="HOGENOM" id="CLU_2877478_0_0_4"/>
<gene>
    <name evidence="1" type="ORF">Cenrod_2246</name>
</gene>
<dbReference type="STRING" id="946483.Cenrod_2246"/>
<dbReference type="KEGG" id="cbx:Cenrod_2246"/>
<dbReference type="Proteomes" id="UP000017184">
    <property type="component" value="Chromosome"/>
</dbReference>
<reference evidence="1 2" key="1">
    <citation type="journal article" date="2013" name="Genome Biol.">
        <title>Genomic analysis reveals key aspects of prokaryotic symbiosis in the phototrophic consortium "Chlorochromatium aggregatum".</title>
        <authorList>
            <person name="Liu Z."/>
            <person name="Muller J."/>
            <person name="Li T."/>
            <person name="Alvey R.M."/>
            <person name="Vogl K."/>
            <person name="Frigaard N.U."/>
            <person name="Rockwell N.C."/>
            <person name="Boyd E.S."/>
            <person name="Tomsho L.P."/>
            <person name="Schuster S.C."/>
            <person name="Henke P."/>
            <person name="Rohde M."/>
            <person name="Overmann J."/>
            <person name="Bryant D.A."/>
        </authorList>
    </citation>
    <scope>NUCLEOTIDE SEQUENCE [LARGE SCALE GENOMIC DNA]</scope>
    <source>
        <strain evidence="1">CR</strain>
    </source>
</reference>